<comment type="caution">
    <text evidence="9">The sequence shown here is derived from an EMBL/GenBank/DDBJ whole genome shotgun (WGS) entry which is preliminary data.</text>
</comment>
<feature type="binding site" evidence="8">
    <location>
        <position position="172"/>
    </location>
    <ligand>
        <name>NAD(+)</name>
        <dbReference type="ChEBI" id="CHEBI:57540"/>
    </ligand>
</feature>
<sequence>MKKIAIFAKVHDPRCLGVAEELIEWLAARGITAQVEKHLSRRLRRTTLAESAESSDISQDADLVVVLGGDGTLIAAARLVGERDVPILAVNLGSLGFLTEITLGELYPSVERCLAGDFEVSERMMLMASVERDGEVVELHRVLNDVVINKGALARIIDMETSVNGRYLTTFKADGLILSTPTGSTGYSLSANGPILHPELECISLTPICPHTLTNRPLVMAADAHIAIKLKYAPDESVFLTLDGQVGMKLFSGDTVQITKAAQVTRLIQSRSKDYFEVLRTKLKWGER</sequence>
<dbReference type="Pfam" id="PF20143">
    <property type="entry name" value="NAD_kinase_C"/>
    <property type="match status" value="1"/>
</dbReference>
<evidence type="ECO:0000256" key="4">
    <source>
        <dbReference type="ARBA" id="ARBA00022840"/>
    </source>
</evidence>
<dbReference type="GO" id="GO:0019674">
    <property type="term" value="P:NAD+ metabolic process"/>
    <property type="evidence" value="ECO:0007669"/>
    <property type="project" value="InterPro"/>
</dbReference>
<feature type="binding site" evidence="8">
    <location>
        <begin position="70"/>
        <end position="71"/>
    </location>
    <ligand>
        <name>NAD(+)</name>
        <dbReference type="ChEBI" id="CHEBI:57540"/>
    </ligand>
</feature>
<protein>
    <recommendedName>
        <fullName evidence="8">NAD kinase</fullName>
        <ecNumber evidence="8">2.7.1.23</ecNumber>
    </recommendedName>
    <alternativeName>
        <fullName evidence="8">ATP-dependent NAD kinase</fullName>
    </alternativeName>
</protein>
<keyword evidence="6 8" id="KW-0520">NAD</keyword>
<dbReference type="FunFam" id="2.60.200.30:FF:000009">
    <property type="entry name" value="Poly(P)/ATP NAD kinase"/>
    <property type="match status" value="1"/>
</dbReference>
<dbReference type="RefSeq" id="WP_135870092.1">
    <property type="nucleotide sequence ID" value="NZ_SRSC01000002.1"/>
</dbReference>
<comment type="cofactor">
    <cofactor evidence="8">
        <name>a divalent metal cation</name>
        <dbReference type="ChEBI" id="CHEBI:60240"/>
    </cofactor>
</comment>
<comment type="similarity">
    <text evidence="8">Belongs to the NAD kinase family.</text>
</comment>
<feature type="binding site" evidence="8">
    <location>
        <position position="245"/>
    </location>
    <ligand>
        <name>NAD(+)</name>
        <dbReference type="ChEBI" id="CHEBI:57540"/>
    </ligand>
</feature>
<evidence type="ECO:0000256" key="2">
    <source>
        <dbReference type="ARBA" id="ARBA00022741"/>
    </source>
</evidence>
<dbReference type="Proteomes" id="UP000306416">
    <property type="component" value="Unassembled WGS sequence"/>
</dbReference>
<evidence type="ECO:0000256" key="3">
    <source>
        <dbReference type="ARBA" id="ARBA00022777"/>
    </source>
</evidence>
<dbReference type="InterPro" id="IPR002504">
    <property type="entry name" value="NADK"/>
</dbReference>
<evidence type="ECO:0000256" key="1">
    <source>
        <dbReference type="ARBA" id="ARBA00022679"/>
    </source>
</evidence>
<keyword evidence="2 8" id="KW-0547">Nucleotide-binding</keyword>
<comment type="function">
    <text evidence="8">Involved in the regulation of the intracellular balance of NAD and NADP, and is a key enzyme in the biosynthesis of NADP. Catalyzes specifically the phosphorylation on 2'-hydroxyl of the adenosine moiety of NAD to yield NADP.</text>
</comment>
<feature type="binding site" evidence="8">
    <location>
        <begin position="144"/>
        <end position="145"/>
    </location>
    <ligand>
        <name>NAD(+)</name>
        <dbReference type="ChEBI" id="CHEBI:57540"/>
    </ligand>
</feature>
<dbReference type="PANTHER" id="PTHR20275:SF0">
    <property type="entry name" value="NAD KINASE"/>
    <property type="match status" value="1"/>
</dbReference>
<feature type="binding site" evidence="8">
    <location>
        <position position="174"/>
    </location>
    <ligand>
        <name>NAD(+)</name>
        <dbReference type="ChEBI" id="CHEBI:57540"/>
    </ligand>
</feature>
<proteinExistence type="inferred from homology"/>
<dbReference type="InterPro" id="IPR017438">
    <property type="entry name" value="ATP-NAD_kinase_N"/>
</dbReference>
<feature type="binding site" evidence="8">
    <location>
        <position position="155"/>
    </location>
    <ligand>
        <name>NAD(+)</name>
        <dbReference type="ChEBI" id="CHEBI:57540"/>
    </ligand>
</feature>
<comment type="subcellular location">
    <subcellularLocation>
        <location evidence="8">Cytoplasm</location>
    </subcellularLocation>
</comment>
<dbReference type="EMBL" id="SRSC01000002">
    <property type="protein sequence ID" value="TGU72617.1"/>
    <property type="molecule type" value="Genomic_DNA"/>
</dbReference>
<comment type="caution">
    <text evidence="8">Lacks conserved residue(s) required for the propagation of feature annotation.</text>
</comment>
<gene>
    <name evidence="8" type="primary">nadK</name>
    <name evidence="9" type="ORF">E4633_09965</name>
</gene>
<dbReference type="InterPro" id="IPR017437">
    <property type="entry name" value="ATP-NAD_kinase_PpnK-typ_C"/>
</dbReference>
<keyword evidence="5 8" id="KW-0521">NADP</keyword>
<dbReference type="SUPFAM" id="SSF111331">
    <property type="entry name" value="NAD kinase/diacylglycerol kinase-like"/>
    <property type="match status" value="1"/>
</dbReference>
<name>A0A4S1CGE2_9BACT</name>
<evidence type="ECO:0000256" key="6">
    <source>
        <dbReference type="ARBA" id="ARBA00023027"/>
    </source>
</evidence>
<reference evidence="9 10" key="1">
    <citation type="submission" date="2019-04" db="EMBL/GenBank/DDBJ databases">
        <title>Geobacter oryzae sp. nov., ferric-reducing bacteria isolated from paddy soil.</title>
        <authorList>
            <person name="Xu Z."/>
            <person name="Masuda Y."/>
            <person name="Itoh H."/>
            <person name="Senoo K."/>
        </authorList>
    </citation>
    <scope>NUCLEOTIDE SEQUENCE [LARGE SCALE GENOMIC DNA]</scope>
    <source>
        <strain evidence="9 10">Red111</strain>
    </source>
</reference>
<dbReference type="GO" id="GO:0005737">
    <property type="term" value="C:cytoplasm"/>
    <property type="evidence" value="ECO:0007669"/>
    <property type="project" value="UniProtKB-SubCell"/>
</dbReference>
<keyword evidence="3 8" id="KW-0418">Kinase</keyword>
<accession>A0A4S1CGE2</accession>
<keyword evidence="10" id="KW-1185">Reference proteome</keyword>
<evidence type="ECO:0000313" key="10">
    <source>
        <dbReference type="Proteomes" id="UP000306416"/>
    </source>
</evidence>
<keyword evidence="4 8" id="KW-0067">ATP-binding</keyword>
<evidence type="ECO:0000313" key="9">
    <source>
        <dbReference type="EMBL" id="TGU72617.1"/>
    </source>
</evidence>
<dbReference type="PANTHER" id="PTHR20275">
    <property type="entry name" value="NAD KINASE"/>
    <property type="match status" value="1"/>
</dbReference>
<dbReference type="Gene3D" id="2.60.200.30">
    <property type="entry name" value="Probable inorganic polyphosphate/atp-NAD kinase, domain 2"/>
    <property type="match status" value="1"/>
</dbReference>
<dbReference type="GO" id="GO:0005524">
    <property type="term" value="F:ATP binding"/>
    <property type="evidence" value="ECO:0007669"/>
    <property type="project" value="UniProtKB-KW"/>
</dbReference>
<feature type="binding site" evidence="8">
    <location>
        <begin position="185"/>
        <end position="190"/>
    </location>
    <ligand>
        <name>NAD(+)</name>
        <dbReference type="ChEBI" id="CHEBI:57540"/>
    </ligand>
</feature>
<keyword evidence="1 8" id="KW-0808">Transferase</keyword>
<feature type="active site" description="Proton acceptor" evidence="8">
    <location>
        <position position="70"/>
    </location>
</feature>
<dbReference type="GO" id="GO:0006741">
    <property type="term" value="P:NADP+ biosynthetic process"/>
    <property type="evidence" value="ECO:0007669"/>
    <property type="project" value="UniProtKB-UniRule"/>
</dbReference>
<dbReference type="GO" id="GO:0003951">
    <property type="term" value="F:NAD+ kinase activity"/>
    <property type="evidence" value="ECO:0007669"/>
    <property type="project" value="UniProtKB-UniRule"/>
</dbReference>
<dbReference type="Pfam" id="PF01513">
    <property type="entry name" value="NAD_kinase"/>
    <property type="match status" value="1"/>
</dbReference>
<keyword evidence="8" id="KW-0963">Cytoplasm</keyword>
<dbReference type="EC" id="2.7.1.23" evidence="8"/>
<evidence type="ECO:0000256" key="7">
    <source>
        <dbReference type="ARBA" id="ARBA00047925"/>
    </source>
</evidence>
<dbReference type="HAMAP" id="MF_00361">
    <property type="entry name" value="NAD_kinase"/>
    <property type="match status" value="1"/>
</dbReference>
<evidence type="ECO:0000256" key="8">
    <source>
        <dbReference type="HAMAP-Rule" id="MF_00361"/>
    </source>
</evidence>
<dbReference type="AlphaFoldDB" id="A0A4S1CGE2"/>
<comment type="catalytic activity">
    <reaction evidence="7 8">
        <text>NAD(+) + ATP = ADP + NADP(+) + H(+)</text>
        <dbReference type="Rhea" id="RHEA:18629"/>
        <dbReference type="ChEBI" id="CHEBI:15378"/>
        <dbReference type="ChEBI" id="CHEBI:30616"/>
        <dbReference type="ChEBI" id="CHEBI:57540"/>
        <dbReference type="ChEBI" id="CHEBI:58349"/>
        <dbReference type="ChEBI" id="CHEBI:456216"/>
        <dbReference type="EC" id="2.7.1.23"/>
    </reaction>
</comment>
<dbReference type="GO" id="GO:0051287">
    <property type="term" value="F:NAD binding"/>
    <property type="evidence" value="ECO:0007669"/>
    <property type="project" value="UniProtKB-ARBA"/>
</dbReference>
<evidence type="ECO:0000256" key="5">
    <source>
        <dbReference type="ARBA" id="ARBA00022857"/>
    </source>
</evidence>
<dbReference type="GO" id="GO:0046872">
    <property type="term" value="F:metal ion binding"/>
    <property type="evidence" value="ECO:0007669"/>
    <property type="project" value="UniProtKB-UniRule"/>
</dbReference>
<dbReference type="Gene3D" id="3.40.50.10330">
    <property type="entry name" value="Probable inorganic polyphosphate/atp-NAD kinase, domain 1"/>
    <property type="match status" value="1"/>
</dbReference>
<organism evidence="9 10">
    <name type="scientific">Geomonas terrae</name>
    <dbReference type="NCBI Taxonomy" id="2562681"/>
    <lineage>
        <taxon>Bacteria</taxon>
        <taxon>Pseudomonadati</taxon>
        <taxon>Thermodesulfobacteriota</taxon>
        <taxon>Desulfuromonadia</taxon>
        <taxon>Geobacterales</taxon>
        <taxon>Geobacteraceae</taxon>
        <taxon>Geomonas</taxon>
    </lineage>
</organism>
<dbReference type="InterPro" id="IPR016064">
    <property type="entry name" value="NAD/diacylglycerol_kinase_sf"/>
</dbReference>